<evidence type="ECO:0000313" key="4">
    <source>
        <dbReference type="EMBL" id="WEW56314.1"/>
    </source>
</evidence>
<reference evidence="4" key="1">
    <citation type="submission" date="2023-03" db="EMBL/GenBank/DDBJ databases">
        <title>Emydomyces testavorans Genome Sequence.</title>
        <authorList>
            <person name="Hoyer L."/>
        </authorList>
    </citation>
    <scope>NUCLEOTIDE SEQUENCE</scope>
    <source>
        <strain evidence="4">16-2883</strain>
    </source>
</reference>
<gene>
    <name evidence="4" type="ORF">PRK78_001757</name>
</gene>
<evidence type="ECO:0000259" key="3">
    <source>
        <dbReference type="Pfam" id="PF10342"/>
    </source>
</evidence>
<evidence type="ECO:0000256" key="1">
    <source>
        <dbReference type="ARBA" id="ARBA00022729"/>
    </source>
</evidence>
<feature type="domain" description="Yeast cell wall synthesis Kre9/Knh1-like N-terminal" evidence="3">
    <location>
        <begin position="23"/>
        <end position="113"/>
    </location>
</feature>
<feature type="signal peptide" evidence="2">
    <location>
        <begin position="1"/>
        <end position="17"/>
    </location>
</feature>
<dbReference type="Proteomes" id="UP001219355">
    <property type="component" value="Chromosome 1"/>
</dbReference>
<feature type="chain" id="PRO_5041899009" description="Yeast cell wall synthesis Kre9/Knh1-like N-terminal domain-containing protein" evidence="2">
    <location>
        <begin position="18"/>
        <end position="146"/>
    </location>
</feature>
<dbReference type="Pfam" id="PF10342">
    <property type="entry name" value="Kre9_KNH"/>
    <property type="match status" value="1"/>
</dbReference>
<keyword evidence="5" id="KW-1185">Reference proteome</keyword>
<dbReference type="PANTHER" id="PTHR35185:SF2">
    <property type="entry name" value="EXTRACELLULAR PROLINE-SERINE RICH PROTEIN (AFU_ORTHOLOGUE AFUA_8G07090)"/>
    <property type="match status" value="1"/>
</dbReference>
<dbReference type="PANTHER" id="PTHR35185">
    <property type="entry name" value="SERINE/THREONINE-RICH PROTEIN ADG2-RELATED"/>
    <property type="match status" value="1"/>
</dbReference>
<dbReference type="EMBL" id="CP120627">
    <property type="protein sequence ID" value="WEW56314.1"/>
    <property type="molecule type" value="Genomic_DNA"/>
</dbReference>
<protein>
    <recommendedName>
        <fullName evidence="3">Yeast cell wall synthesis Kre9/Knh1-like N-terminal domain-containing protein</fullName>
    </recommendedName>
</protein>
<sequence>MRFLPILASILAPLAAAIEITHPNDKTQVAAGDDLKVTWTFVDTDPQTMSLYLVNFVEYPPIYVPLAIDVKTHKANTEVHIPCDILPTEGYQINAINGTNVYVIYAQSAHFRISEPRKGRECVHDPDTVKRAQATSTVYVTVTPTA</sequence>
<evidence type="ECO:0000256" key="2">
    <source>
        <dbReference type="SAM" id="SignalP"/>
    </source>
</evidence>
<dbReference type="AlphaFoldDB" id="A0AAF0DDU3"/>
<name>A0AAF0DDU3_9EURO</name>
<organism evidence="4 5">
    <name type="scientific">Emydomyces testavorans</name>
    <dbReference type="NCBI Taxonomy" id="2070801"/>
    <lineage>
        <taxon>Eukaryota</taxon>
        <taxon>Fungi</taxon>
        <taxon>Dikarya</taxon>
        <taxon>Ascomycota</taxon>
        <taxon>Pezizomycotina</taxon>
        <taxon>Eurotiomycetes</taxon>
        <taxon>Eurotiomycetidae</taxon>
        <taxon>Onygenales</taxon>
        <taxon>Nannizziopsiaceae</taxon>
        <taxon>Emydomyces</taxon>
    </lineage>
</organism>
<dbReference type="InterPro" id="IPR052479">
    <property type="entry name" value="GPI-anchor_Adhesion_Reg"/>
</dbReference>
<evidence type="ECO:0000313" key="5">
    <source>
        <dbReference type="Proteomes" id="UP001219355"/>
    </source>
</evidence>
<proteinExistence type="predicted"/>
<keyword evidence="1 2" id="KW-0732">Signal</keyword>
<accession>A0AAF0DDU3</accession>
<dbReference type="InterPro" id="IPR018466">
    <property type="entry name" value="Kre9/Knh1-like_N"/>
</dbReference>